<keyword evidence="11" id="KW-1185">Reference proteome</keyword>
<keyword evidence="6" id="KW-0688">Ribosomal frameshifting</keyword>
<dbReference type="InterPro" id="IPR038581">
    <property type="entry name" value="ODC_AZ_sf"/>
</dbReference>
<organism evidence="10 11">
    <name type="scientific">Aspergillus pseudocaelatus</name>
    <dbReference type="NCBI Taxonomy" id="1825620"/>
    <lineage>
        <taxon>Eukaryota</taxon>
        <taxon>Fungi</taxon>
        <taxon>Dikarya</taxon>
        <taxon>Ascomycota</taxon>
        <taxon>Pezizomycotina</taxon>
        <taxon>Eurotiomycetes</taxon>
        <taxon>Eurotiomycetidae</taxon>
        <taxon>Eurotiales</taxon>
        <taxon>Aspergillaceae</taxon>
        <taxon>Aspergillus</taxon>
        <taxon>Aspergillus subgen. Circumdati</taxon>
    </lineage>
</organism>
<evidence type="ECO:0000259" key="9">
    <source>
        <dbReference type="PROSITE" id="PS51792"/>
    </source>
</evidence>
<dbReference type="InterPro" id="IPR004910">
    <property type="entry name" value="Yippee/Mis18/Cereblon"/>
</dbReference>
<dbReference type="PANTHER" id="PTHR13848">
    <property type="entry name" value="PROTEIN YIPPEE-LIKE CG15309-RELATED"/>
    <property type="match status" value="1"/>
</dbReference>
<evidence type="ECO:0000313" key="10">
    <source>
        <dbReference type="EMBL" id="KAE8416860.1"/>
    </source>
</evidence>
<evidence type="ECO:0000256" key="7">
    <source>
        <dbReference type="ARBA" id="ARBA00022833"/>
    </source>
</evidence>
<protein>
    <submittedName>
        <fullName evidence="10">Yippee-domain-containing protein</fullName>
    </submittedName>
</protein>
<comment type="similarity">
    <text evidence="2">Belongs to the yippee family.</text>
</comment>
<dbReference type="Pfam" id="PF02100">
    <property type="entry name" value="ODC_AZ"/>
    <property type="match status" value="1"/>
</dbReference>
<dbReference type="Proteomes" id="UP000325395">
    <property type="component" value="Unassembled WGS sequence"/>
</dbReference>
<dbReference type="InterPro" id="IPR016181">
    <property type="entry name" value="Acyl_CoA_acyltransferase"/>
</dbReference>
<dbReference type="InterPro" id="IPR034751">
    <property type="entry name" value="Yippee"/>
</dbReference>
<dbReference type="InterPro" id="IPR039058">
    <property type="entry name" value="Yippee_fam"/>
</dbReference>
<dbReference type="Gene3D" id="3.40.630.60">
    <property type="match status" value="1"/>
</dbReference>
<sequence>MAKFSNSNSNSYNQLQQFPNKALQTSALASCYSVNTSASRVNGFHYYTTTGAGSKTLSPSPPPDLSTHSGMENSYSGNIIPENKGEAAHTIPEECERLFCDTLSVIFLGEGILSGQESLGAGAYQVQPNNSCYEHSRIHEWVEVLDYTSDCIYRGFVTSSNDERALFIFFSECALGQGLKTGLIALFELASLPFFGCSQIVACIPRSQGAAELEVVRNLGWCGFNLTTLQPWSTGDCTEMSLSARWLFLGAESGRVLFMFPKFLLPPNVFRSRQRNVGCSAGPSTRTSPMDGSCQKYLCGQVSYIQCSRCATDLCLTSQIISKGFTGRHGRAYLVSAEPIACAVSISATSSPTESLPNTIMQKPVSRQLVTGAHTVSDISCAFCGNILGWKYVAAEEEAQRYKVGKFILETKRTMTSSSWESASYAEPFALCGPMTSAKMDVDTTGDRVEFDSQDEDECEDLFAGVWSPGLAVRRRNRKLDRHTSIFGLTP</sequence>
<dbReference type="PROSITE" id="PS51792">
    <property type="entry name" value="YIPPEE"/>
    <property type="match status" value="1"/>
</dbReference>
<evidence type="ECO:0000256" key="1">
    <source>
        <dbReference type="ARBA" id="ARBA00002307"/>
    </source>
</evidence>
<reference evidence="10 11" key="1">
    <citation type="submission" date="2019-04" db="EMBL/GenBank/DDBJ databases">
        <authorList>
            <consortium name="DOE Joint Genome Institute"/>
            <person name="Mondo S."/>
            <person name="Kjaerbolling I."/>
            <person name="Vesth T."/>
            <person name="Frisvad J.C."/>
            <person name="Nybo J.L."/>
            <person name="Theobald S."/>
            <person name="Kildgaard S."/>
            <person name="Isbrandt T."/>
            <person name="Kuo A."/>
            <person name="Sato A."/>
            <person name="Lyhne E.K."/>
            <person name="Kogle M.E."/>
            <person name="Wiebenga A."/>
            <person name="Kun R.S."/>
            <person name="Lubbers R.J."/>
            <person name="Makela M.R."/>
            <person name="Barry K."/>
            <person name="Chovatia M."/>
            <person name="Clum A."/>
            <person name="Daum C."/>
            <person name="Haridas S."/>
            <person name="He G."/>
            <person name="LaButti K."/>
            <person name="Lipzen A."/>
            <person name="Riley R."/>
            <person name="Salamov A."/>
            <person name="Simmons B.A."/>
            <person name="Magnuson J.K."/>
            <person name="Henrissat B."/>
            <person name="Mortensen U.H."/>
            <person name="Larsen T.O."/>
            <person name="Devries R.P."/>
            <person name="Grigoriev I.V."/>
            <person name="Machida M."/>
            <person name="Baker S.E."/>
            <person name="Andersen M.R."/>
            <person name="Cantor M.N."/>
            <person name="Hua S.X."/>
        </authorList>
    </citation>
    <scope>NUCLEOTIDE SEQUENCE [LARGE SCALE GENOMIC DNA]</scope>
    <source>
        <strain evidence="10 11">CBS 117616</strain>
    </source>
</reference>
<feature type="domain" description="Yippee" evidence="9">
    <location>
        <begin position="303"/>
        <end position="418"/>
    </location>
</feature>
<gene>
    <name evidence="10" type="ORF">BDV36DRAFT_284250</name>
</gene>
<name>A0ABQ6WIB0_9EURO</name>
<dbReference type="EMBL" id="ML735746">
    <property type="protein sequence ID" value="KAE8416860.1"/>
    <property type="molecule type" value="Genomic_DNA"/>
</dbReference>
<dbReference type="SUPFAM" id="SSF55729">
    <property type="entry name" value="Acyl-CoA N-acyltransferases (Nat)"/>
    <property type="match status" value="1"/>
</dbReference>
<dbReference type="Pfam" id="PF03226">
    <property type="entry name" value="Yippee-Mis18"/>
    <property type="match status" value="1"/>
</dbReference>
<feature type="region of interest" description="Disordered" evidence="8">
    <location>
        <begin position="52"/>
        <end position="72"/>
    </location>
</feature>
<evidence type="ECO:0000256" key="5">
    <source>
        <dbReference type="ARBA" id="ARBA00022723"/>
    </source>
</evidence>
<dbReference type="InterPro" id="IPR002993">
    <property type="entry name" value="ODC_AZ"/>
</dbReference>
<evidence type="ECO:0000256" key="8">
    <source>
        <dbReference type="SAM" id="MobiDB-lite"/>
    </source>
</evidence>
<comment type="function">
    <text evidence="1">Ornithine decarboxylase (ODC) antizyme protein that negatively regulates ODC activity and intracellular polyamine biosynthesis in response to increased intracellular polyamine levels. Binds to ODC monomers, inhibiting the assembly of the functional ODC homodimer, and targets the monomers for ubiquitin-independent proteolytic destruction by the 26S proteasome.</text>
</comment>
<evidence type="ECO:0000313" key="11">
    <source>
        <dbReference type="Proteomes" id="UP000325395"/>
    </source>
</evidence>
<proteinExistence type="inferred from homology"/>
<accession>A0ABQ6WIB0</accession>
<comment type="subunit">
    <text evidence="4">Interacts with ODC and thereby sterically blocks ODC homodimerization.</text>
</comment>
<evidence type="ECO:0000256" key="6">
    <source>
        <dbReference type="ARBA" id="ARBA00022758"/>
    </source>
</evidence>
<comment type="similarity">
    <text evidence="3">Belongs to the ODC antizyme family.</text>
</comment>
<evidence type="ECO:0000256" key="2">
    <source>
        <dbReference type="ARBA" id="ARBA00005613"/>
    </source>
</evidence>
<evidence type="ECO:0000256" key="3">
    <source>
        <dbReference type="ARBA" id="ARBA00008796"/>
    </source>
</evidence>
<keyword evidence="5" id="KW-0479">Metal-binding</keyword>
<keyword evidence="7" id="KW-0862">Zinc</keyword>
<evidence type="ECO:0000256" key="4">
    <source>
        <dbReference type="ARBA" id="ARBA00011486"/>
    </source>
</evidence>